<dbReference type="EMBL" id="JYDR01000083">
    <property type="protein sequence ID" value="KRY69834.1"/>
    <property type="molecule type" value="Genomic_DNA"/>
</dbReference>
<accession>A0A0V1E8C6</accession>
<dbReference type="AlphaFoldDB" id="A0A0V1E8C6"/>
<evidence type="ECO:0000313" key="2">
    <source>
        <dbReference type="Proteomes" id="UP000054632"/>
    </source>
</evidence>
<reference evidence="1 2" key="1">
    <citation type="submission" date="2015-01" db="EMBL/GenBank/DDBJ databases">
        <title>Evolution of Trichinella species and genotypes.</title>
        <authorList>
            <person name="Korhonen P.K."/>
            <person name="Edoardo P."/>
            <person name="Giuseppe L.R."/>
            <person name="Gasser R.B."/>
        </authorList>
    </citation>
    <scope>NUCLEOTIDE SEQUENCE [LARGE SCALE GENOMIC DNA]</scope>
    <source>
        <strain evidence="1">ISS13</strain>
    </source>
</reference>
<comment type="caution">
    <text evidence="1">The sequence shown here is derived from an EMBL/GenBank/DDBJ whole genome shotgun (WGS) entry which is preliminary data.</text>
</comment>
<name>A0A0V1E8C6_TRIPS</name>
<evidence type="ECO:0008006" key="3">
    <source>
        <dbReference type="Google" id="ProtNLM"/>
    </source>
</evidence>
<dbReference type="PANTHER" id="PTHR47331">
    <property type="entry name" value="PHD-TYPE DOMAIN-CONTAINING PROTEIN"/>
    <property type="match status" value="1"/>
</dbReference>
<protein>
    <recommendedName>
        <fullName evidence="3">DUF5641 domain-containing protein</fullName>
    </recommendedName>
</protein>
<gene>
    <name evidence="1" type="ORF">T4A_8866</name>
</gene>
<sequence>MVERSGLGRIPTRESRATLGQQEAGACRPTLIRLCFMLSATHSSGAVVCLRVEASSGSARVSLVAAKTRVAPIKQLNLLKLERMGVLAAVRLCFVQESLQLDIRSIPCWSGRAGKEQLVVAGTEMASMASEMRCISMKKTSKGCCGLAPSDRAFDNFCSFQSAASELRQLWRENDVDQVQGDLAGQSSSGSSSHQSALDGCLLEAPIRTTKKSFQTLLDNEGLCTILFKIEAYHNARLLTLLEELRDCLILLKPFQLLTSRTYTNLPEVEDGDLNWRPPERRPRNWKSRWRYRQQLIAKWWRHCRSEYLAPCYRAENGRLTWWGPTGRTSPDTGRQRFLSTCPLRVMKELLPVSDGVA</sequence>
<dbReference type="Pfam" id="PF05380">
    <property type="entry name" value="Peptidase_A17"/>
    <property type="match status" value="1"/>
</dbReference>
<dbReference type="PANTHER" id="PTHR47331:SF2">
    <property type="match status" value="1"/>
</dbReference>
<evidence type="ECO:0000313" key="1">
    <source>
        <dbReference type="EMBL" id="KRY69834.1"/>
    </source>
</evidence>
<dbReference type="InterPro" id="IPR008042">
    <property type="entry name" value="Retrotrans_Pao"/>
</dbReference>
<organism evidence="1 2">
    <name type="scientific">Trichinella pseudospiralis</name>
    <name type="common">Parasitic roundworm</name>
    <dbReference type="NCBI Taxonomy" id="6337"/>
    <lineage>
        <taxon>Eukaryota</taxon>
        <taxon>Metazoa</taxon>
        <taxon>Ecdysozoa</taxon>
        <taxon>Nematoda</taxon>
        <taxon>Enoplea</taxon>
        <taxon>Dorylaimia</taxon>
        <taxon>Trichinellida</taxon>
        <taxon>Trichinellidae</taxon>
        <taxon>Trichinella</taxon>
    </lineage>
</organism>
<proteinExistence type="predicted"/>
<dbReference type="Proteomes" id="UP000054632">
    <property type="component" value="Unassembled WGS sequence"/>
</dbReference>